<dbReference type="Proteomes" id="UP000199321">
    <property type="component" value="Unassembled WGS sequence"/>
</dbReference>
<dbReference type="Pfam" id="PF13568">
    <property type="entry name" value="OMP_b-brl_2"/>
    <property type="match status" value="1"/>
</dbReference>
<evidence type="ECO:0000313" key="4">
    <source>
        <dbReference type="Proteomes" id="UP000199321"/>
    </source>
</evidence>
<reference evidence="3 4" key="1">
    <citation type="submission" date="2016-10" db="EMBL/GenBank/DDBJ databases">
        <authorList>
            <person name="de Groot N.N."/>
        </authorList>
    </citation>
    <scope>NUCLEOTIDE SEQUENCE [LARGE SCALE GENOMIC DNA]</scope>
    <source>
        <strain evidence="3 4">DSM 16195</strain>
    </source>
</reference>
<feature type="chain" id="PRO_5011562996" evidence="1">
    <location>
        <begin position="30"/>
        <end position="227"/>
    </location>
</feature>
<feature type="signal peptide" evidence="1">
    <location>
        <begin position="1"/>
        <end position="29"/>
    </location>
</feature>
<organism evidence="3 4">
    <name type="scientific">Ulvibacter litoralis</name>
    <dbReference type="NCBI Taxonomy" id="227084"/>
    <lineage>
        <taxon>Bacteria</taxon>
        <taxon>Pseudomonadati</taxon>
        <taxon>Bacteroidota</taxon>
        <taxon>Flavobacteriia</taxon>
        <taxon>Flavobacteriales</taxon>
        <taxon>Flavobacteriaceae</taxon>
        <taxon>Ulvibacter</taxon>
    </lineage>
</organism>
<proteinExistence type="predicted"/>
<dbReference type="InterPro" id="IPR025665">
    <property type="entry name" value="Beta-barrel_OMP_2"/>
</dbReference>
<keyword evidence="1" id="KW-0732">Signal</keyword>
<evidence type="ECO:0000313" key="3">
    <source>
        <dbReference type="EMBL" id="SDE48394.1"/>
    </source>
</evidence>
<evidence type="ECO:0000256" key="1">
    <source>
        <dbReference type="SAM" id="SignalP"/>
    </source>
</evidence>
<keyword evidence="4" id="KW-1185">Reference proteome</keyword>
<sequence>MNLTQYPLMSLKKAIFVTFLVFSFQQMDAQRNFEEYNRLGLTGGFTFFDISTSNFETEQGQGFEGGFTTRGSFRGSFDLIYGISFYNNKIGIRGNDLLKTDPQSIKYQIQSAQIGLLGSLNIVKHHFSLEFGPILNVNGKMNLDNERYSDYILDGYTTLTANDIQDINRINFHVAGGITAGLKSFRLSALYQYGVTNIFDKFNDKNIENTDFEGHSSTITLAATIYF</sequence>
<dbReference type="EMBL" id="FNBA01000001">
    <property type="protein sequence ID" value="SDE48394.1"/>
    <property type="molecule type" value="Genomic_DNA"/>
</dbReference>
<gene>
    <name evidence="3" type="ORF">SAMN05421855_101850</name>
</gene>
<evidence type="ECO:0000259" key="2">
    <source>
        <dbReference type="Pfam" id="PF13568"/>
    </source>
</evidence>
<dbReference type="RefSeq" id="WP_093140905.1">
    <property type="nucleotide sequence ID" value="NZ_BMWO01000001.1"/>
</dbReference>
<protein>
    <submittedName>
        <fullName evidence="3">Outer membrane protein beta-barrel domain-containing protein</fullName>
    </submittedName>
</protein>
<name>A0A1G7D9U6_9FLAO</name>
<dbReference type="OrthoDB" id="1143271at2"/>
<accession>A0A1G7D9U6</accession>
<feature type="domain" description="Outer membrane protein beta-barrel" evidence="2">
    <location>
        <begin position="29"/>
        <end position="200"/>
    </location>
</feature>
<dbReference type="AlphaFoldDB" id="A0A1G7D9U6"/>